<feature type="compositionally biased region" description="Polar residues" evidence="1">
    <location>
        <begin position="57"/>
        <end position="75"/>
    </location>
</feature>
<proteinExistence type="predicted"/>
<accession>A0A0Q9WPV9</accession>
<dbReference type="InParanoid" id="A0A0Q9WPV9"/>
<protein>
    <submittedName>
        <fullName evidence="2">Uncharacterized protein</fullName>
    </submittedName>
</protein>
<gene>
    <name evidence="2" type="primary">Dwil\GK27607</name>
    <name evidence="2" type="ORF">Dwil_GK27607</name>
</gene>
<feature type="compositionally biased region" description="Low complexity" evidence="1">
    <location>
        <begin position="76"/>
        <end position="121"/>
    </location>
</feature>
<feature type="compositionally biased region" description="Polar residues" evidence="1">
    <location>
        <begin position="125"/>
        <end position="146"/>
    </location>
</feature>
<sequence length="204" mass="20520">MASAKCAGAEVCETDANSCCKVDLCIASIVDTATTDSTTPEAITSTAPETTFSTTANSDSTTPEAITSTIANSDPTTTEVTTLTTPEATSSTTESTTTNTGSTSNEDSTISTSDGISSTPDSDSEAPTTEANGSTTEDSNSGGSPSTCTGFGVALVIGCLIQGDDIDLLAGFPDTQADVCQMGPPRVSLGLMLFGFITFGLRSL</sequence>
<reference evidence="2 3" key="1">
    <citation type="journal article" date="2007" name="Nature">
        <title>Evolution of genes and genomes on the Drosophila phylogeny.</title>
        <authorList>
            <consortium name="Drosophila 12 Genomes Consortium"/>
            <person name="Clark A.G."/>
            <person name="Eisen M.B."/>
            <person name="Smith D.R."/>
            <person name="Bergman C.M."/>
            <person name="Oliver B."/>
            <person name="Markow T.A."/>
            <person name="Kaufman T.C."/>
            <person name="Kellis M."/>
            <person name="Gelbart W."/>
            <person name="Iyer V.N."/>
            <person name="Pollard D.A."/>
            <person name="Sackton T.B."/>
            <person name="Larracuente A.M."/>
            <person name="Singh N.D."/>
            <person name="Abad J.P."/>
            <person name="Abt D.N."/>
            <person name="Adryan B."/>
            <person name="Aguade M."/>
            <person name="Akashi H."/>
            <person name="Anderson W.W."/>
            <person name="Aquadro C.F."/>
            <person name="Ardell D.H."/>
            <person name="Arguello R."/>
            <person name="Artieri C.G."/>
            <person name="Barbash D.A."/>
            <person name="Barker D."/>
            <person name="Barsanti P."/>
            <person name="Batterham P."/>
            <person name="Batzoglou S."/>
            <person name="Begun D."/>
            <person name="Bhutkar A."/>
            <person name="Blanco E."/>
            <person name="Bosak S.A."/>
            <person name="Bradley R.K."/>
            <person name="Brand A.D."/>
            <person name="Brent M.R."/>
            <person name="Brooks A.N."/>
            <person name="Brown R.H."/>
            <person name="Butlin R.K."/>
            <person name="Caggese C."/>
            <person name="Calvi B.R."/>
            <person name="Bernardo de Carvalho A."/>
            <person name="Caspi A."/>
            <person name="Castrezana S."/>
            <person name="Celniker S.E."/>
            <person name="Chang J.L."/>
            <person name="Chapple C."/>
            <person name="Chatterji S."/>
            <person name="Chinwalla A."/>
            <person name="Civetta A."/>
            <person name="Clifton S.W."/>
            <person name="Comeron J.M."/>
            <person name="Costello J.C."/>
            <person name="Coyne J.A."/>
            <person name="Daub J."/>
            <person name="David R.G."/>
            <person name="Delcher A.L."/>
            <person name="Delehaunty K."/>
            <person name="Do C.B."/>
            <person name="Ebling H."/>
            <person name="Edwards K."/>
            <person name="Eickbush T."/>
            <person name="Evans J.D."/>
            <person name="Filipski A."/>
            <person name="Findeiss S."/>
            <person name="Freyhult E."/>
            <person name="Fulton L."/>
            <person name="Fulton R."/>
            <person name="Garcia A.C."/>
            <person name="Gardiner A."/>
            <person name="Garfield D.A."/>
            <person name="Garvin B.E."/>
            <person name="Gibson G."/>
            <person name="Gilbert D."/>
            <person name="Gnerre S."/>
            <person name="Godfrey J."/>
            <person name="Good R."/>
            <person name="Gotea V."/>
            <person name="Gravely B."/>
            <person name="Greenberg A.J."/>
            <person name="Griffiths-Jones S."/>
            <person name="Gross S."/>
            <person name="Guigo R."/>
            <person name="Gustafson E.A."/>
            <person name="Haerty W."/>
            <person name="Hahn M.W."/>
            <person name="Halligan D.L."/>
            <person name="Halpern A.L."/>
            <person name="Halter G.M."/>
            <person name="Han M.V."/>
            <person name="Heger A."/>
            <person name="Hillier L."/>
            <person name="Hinrichs A.S."/>
            <person name="Holmes I."/>
            <person name="Hoskins R.A."/>
            <person name="Hubisz M.J."/>
            <person name="Hultmark D."/>
            <person name="Huntley M.A."/>
            <person name="Jaffe D.B."/>
            <person name="Jagadeeshan S."/>
            <person name="Jeck W.R."/>
            <person name="Johnson J."/>
            <person name="Jones C.D."/>
            <person name="Jordan W.C."/>
            <person name="Karpen G.H."/>
            <person name="Kataoka E."/>
            <person name="Keightley P.D."/>
            <person name="Kheradpour P."/>
            <person name="Kirkness E.F."/>
            <person name="Koerich L.B."/>
            <person name="Kristiansen K."/>
            <person name="Kudrna D."/>
            <person name="Kulathinal R.J."/>
            <person name="Kumar S."/>
            <person name="Kwok R."/>
            <person name="Lander E."/>
            <person name="Langley C.H."/>
            <person name="Lapoint R."/>
            <person name="Lazzaro B.P."/>
            <person name="Lee S.J."/>
            <person name="Levesque L."/>
            <person name="Li R."/>
            <person name="Lin C.F."/>
            <person name="Lin M.F."/>
            <person name="Lindblad-Toh K."/>
            <person name="Llopart A."/>
            <person name="Long M."/>
            <person name="Low L."/>
            <person name="Lozovsky E."/>
            <person name="Lu J."/>
            <person name="Luo M."/>
            <person name="Machado C.A."/>
            <person name="Makalowski W."/>
            <person name="Marzo M."/>
            <person name="Matsuda M."/>
            <person name="Matzkin L."/>
            <person name="McAllister B."/>
            <person name="McBride C.S."/>
            <person name="McKernan B."/>
            <person name="McKernan K."/>
            <person name="Mendez-Lago M."/>
            <person name="Minx P."/>
            <person name="Mollenhauer M.U."/>
            <person name="Montooth K."/>
            <person name="Mount S.M."/>
            <person name="Mu X."/>
            <person name="Myers E."/>
            <person name="Negre B."/>
            <person name="Newfeld S."/>
            <person name="Nielsen R."/>
            <person name="Noor M.A."/>
            <person name="O'Grady P."/>
            <person name="Pachter L."/>
            <person name="Papaceit M."/>
            <person name="Parisi M.J."/>
            <person name="Parisi M."/>
            <person name="Parts L."/>
            <person name="Pedersen J.S."/>
            <person name="Pesole G."/>
            <person name="Phillippy A.M."/>
            <person name="Ponting C.P."/>
            <person name="Pop M."/>
            <person name="Porcelli D."/>
            <person name="Powell J.R."/>
            <person name="Prohaska S."/>
            <person name="Pruitt K."/>
            <person name="Puig M."/>
            <person name="Quesneville H."/>
            <person name="Ram K.R."/>
            <person name="Rand D."/>
            <person name="Rasmussen M.D."/>
            <person name="Reed L.K."/>
            <person name="Reenan R."/>
            <person name="Reily A."/>
            <person name="Remington K.A."/>
            <person name="Rieger T.T."/>
            <person name="Ritchie M.G."/>
            <person name="Robin C."/>
            <person name="Rogers Y.H."/>
            <person name="Rohde C."/>
            <person name="Rozas J."/>
            <person name="Rubenfield M.J."/>
            <person name="Ruiz A."/>
            <person name="Russo S."/>
            <person name="Salzberg S.L."/>
            <person name="Sanchez-Gracia A."/>
            <person name="Saranga D.J."/>
            <person name="Sato H."/>
            <person name="Schaeffer S.W."/>
            <person name="Schatz M.C."/>
            <person name="Schlenke T."/>
            <person name="Schwartz R."/>
            <person name="Segarra C."/>
            <person name="Singh R.S."/>
            <person name="Sirot L."/>
            <person name="Sirota M."/>
            <person name="Sisneros N.B."/>
            <person name="Smith C.D."/>
            <person name="Smith T.F."/>
            <person name="Spieth J."/>
            <person name="Stage D.E."/>
            <person name="Stark A."/>
            <person name="Stephan W."/>
            <person name="Strausberg R.L."/>
            <person name="Strempel S."/>
            <person name="Sturgill D."/>
            <person name="Sutton G."/>
            <person name="Sutton G.G."/>
            <person name="Tao W."/>
            <person name="Teichmann S."/>
            <person name="Tobari Y.N."/>
            <person name="Tomimura Y."/>
            <person name="Tsolas J.M."/>
            <person name="Valente V.L."/>
            <person name="Venter E."/>
            <person name="Venter J.C."/>
            <person name="Vicario S."/>
            <person name="Vieira F.G."/>
            <person name="Vilella A.J."/>
            <person name="Villasante A."/>
            <person name="Walenz B."/>
            <person name="Wang J."/>
            <person name="Wasserman M."/>
            <person name="Watts T."/>
            <person name="Wilson D."/>
            <person name="Wilson R.K."/>
            <person name="Wing R.A."/>
            <person name="Wolfner M.F."/>
            <person name="Wong A."/>
            <person name="Wong G.K."/>
            <person name="Wu C.I."/>
            <person name="Wu G."/>
            <person name="Yamamoto D."/>
            <person name="Yang H.P."/>
            <person name="Yang S.P."/>
            <person name="Yorke J.A."/>
            <person name="Yoshida K."/>
            <person name="Zdobnov E."/>
            <person name="Zhang P."/>
            <person name="Zhang Y."/>
            <person name="Zimin A.V."/>
            <person name="Baldwin J."/>
            <person name="Abdouelleil A."/>
            <person name="Abdulkadir J."/>
            <person name="Abebe A."/>
            <person name="Abera B."/>
            <person name="Abreu J."/>
            <person name="Acer S.C."/>
            <person name="Aftuck L."/>
            <person name="Alexander A."/>
            <person name="An P."/>
            <person name="Anderson E."/>
            <person name="Anderson S."/>
            <person name="Arachi H."/>
            <person name="Azer M."/>
            <person name="Bachantsang P."/>
            <person name="Barry A."/>
            <person name="Bayul T."/>
            <person name="Berlin A."/>
            <person name="Bessette D."/>
            <person name="Bloom T."/>
            <person name="Blye J."/>
            <person name="Boguslavskiy L."/>
            <person name="Bonnet C."/>
            <person name="Boukhgalter B."/>
            <person name="Bourzgui I."/>
            <person name="Brown A."/>
            <person name="Cahill P."/>
            <person name="Channer S."/>
            <person name="Cheshatsang Y."/>
            <person name="Chuda L."/>
            <person name="Citroen M."/>
            <person name="Collymore A."/>
            <person name="Cooke P."/>
            <person name="Costello M."/>
            <person name="D'Aco K."/>
            <person name="Daza R."/>
            <person name="De Haan G."/>
            <person name="DeGray S."/>
            <person name="DeMaso C."/>
            <person name="Dhargay N."/>
            <person name="Dooley K."/>
            <person name="Dooley E."/>
            <person name="Doricent M."/>
            <person name="Dorje P."/>
            <person name="Dorjee K."/>
            <person name="Dupes A."/>
            <person name="Elong R."/>
            <person name="Falk J."/>
            <person name="Farina A."/>
            <person name="Faro S."/>
            <person name="Ferguson D."/>
            <person name="Fisher S."/>
            <person name="Foley C.D."/>
            <person name="Franke A."/>
            <person name="Friedrich D."/>
            <person name="Gadbois L."/>
            <person name="Gearin G."/>
            <person name="Gearin C.R."/>
            <person name="Giannoukos G."/>
            <person name="Goode T."/>
            <person name="Graham J."/>
            <person name="Grandbois E."/>
            <person name="Grewal S."/>
            <person name="Gyaltsen K."/>
            <person name="Hafez N."/>
            <person name="Hagos B."/>
            <person name="Hall J."/>
            <person name="Henson C."/>
            <person name="Hollinger A."/>
            <person name="Honan T."/>
            <person name="Huard M.D."/>
            <person name="Hughes L."/>
            <person name="Hurhula B."/>
            <person name="Husby M.E."/>
            <person name="Kamat A."/>
            <person name="Kanga B."/>
            <person name="Kashin S."/>
            <person name="Khazanovich D."/>
            <person name="Kisner P."/>
            <person name="Lance K."/>
            <person name="Lara M."/>
            <person name="Lee W."/>
            <person name="Lennon N."/>
            <person name="Letendre F."/>
            <person name="LeVine R."/>
            <person name="Lipovsky A."/>
            <person name="Liu X."/>
            <person name="Liu J."/>
            <person name="Liu S."/>
            <person name="Lokyitsang T."/>
            <person name="Lokyitsang Y."/>
            <person name="Lubonja R."/>
            <person name="Lui A."/>
            <person name="MacDonald P."/>
            <person name="Magnisalis V."/>
            <person name="Maru K."/>
            <person name="Matthews C."/>
            <person name="McCusker W."/>
            <person name="McDonough S."/>
            <person name="Mehta T."/>
            <person name="Meldrim J."/>
            <person name="Meneus L."/>
            <person name="Mihai O."/>
            <person name="Mihalev A."/>
            <person name="Mihova T."/>
            <person name="Mittelman R."/>
            <person name="Mlenga V."/>
            <person name="Montmayeur A."/>
            <person name="Mulrain L."/>
            <person name="Navidi A."/>
            <person name="Naylor J."/>
            <person name="Negash T."/>
            <person name="Nguyen T."/>
            <person name="Nguyen N."/>
            <person name="Nicol R."/>
            <person name="Norbu C."/>
            <person name="Norbu N."/>
            <person name="Novod N."/>
            <person name="O'Neill B."/>
            <person name="Osman S."/>
            <person name="Markiewicz E."/>
            <person name="Oyono O.L."/>
            <person name="Patti C."/>
            <person name="Phunkhang P."/>
            <person name="Pierre F."/>
            <person name="Priest M."/>
            <person name="Raghuraman S."/>
            <person name="Rege F."/>
            <person name="Reyes R."/>
            <person name="Rise C."/>
            <person name="Rogov P."/>
            <person name="Ross K."/>
            <person name="Ryan E."/>
            <person name="Settipalli S."/>
            <person name="Shea T."/>
            <person name="Sherpa N."/>
            <person name="Shi L."/>
            <person name="Shih D."/>
            <person name="Sparrow T."/>
            <person name="Spaulding J."/>
            <person name="Stalker J."/>
            <person name="Stange-Thomann N."/>
            <person name="Stavropoulos S."/>
            <person name="Stone C."/>
            <person name="Strader C."/>
            <person name="Tesfaye S."/>
            <person name="Thomson T."/>
            <person name="Thoulutsang Y."/>
            <person name="Thoulutsang D."/>
            <person name="Topham K."/>
            <person name="Topping I."/>
            <person name="Tsamla T."/>
            <person name="Vassiliev H."/>
            <person name="Vo A."/>
            <person name="Wangchuk T."/>
            <person name="Wangdi T."/>
            <person name="Weiand M."/>
            <person name="Wilkinson J."/>
            <person name="Wilson A."/>
            <person name="Yadav S."/>
            <person name="Young G."/>
            <person name="Yu Q."/>
            <person name="Zembek L."/>
            <person name="Zhong D."/>
            <person name="Zimmer A."/>
            <person name="Zwirko Z."/>
            <person name="Jaffe D.B."/>
            <person name="Alvarez P."/>
            <person name="Brockman W."/>
            <person name="Butler J."/>
            <person name="Chin C."/>
            <person name="Gnerre S."/>
            <person name="Grabherr M."/>
            <person name="Kleber M."/>
            <person name="Mauceli E."/>
            <person name="MacCallum I."/>
        </authorList>
    </citation>
    <scope>NUCLEOTIDE SEQUENCE [LARGE SCALE GENOMIC DNA]</scope>
    <source>
        <strain evidence="3">Tucson 14030-0811.24</strain>
    </source>
</reference>
<dbReference type="AlphaFoldDB" id="A0A0Q9WPV9"/>
<evidence type="ECO:0000313" key="2">
    <source>
        <dbReference type="EMBL" id="KRF98259.1"/>
    </source>
</evidence>
<evidence type="ECO:0000313" key="3">
    <source>
        <dbReference type="Proteomes" id="UP000007798"/>
    </source>
</evidence>
<dbReference type="Proteomes" id="UP000007798">
    <property type="component" value="Unassembled WGS sequence"/>
</dbReference>
<feature type="region of interest" description="Disordered" evidence="1">
    <location>
        <begin position="36"/>
        <end position="146"/>
    </location>
</feature>
<evidence type="ECO:0000256" key="1">
    <source>
        <dbReference type="SAM" id="MobiDB-lite"/>
    </source>
</evidence>
<feature type="compositionally biased region" description="Low complexity" evidence="1">
    <location>
        <begin position="44"/>
        <end position="56"/>
    </location>
</feature>
<dbReference type="EMBL" id="CH963852">
    <property type="protein sequence ID" value="KRF98259.1"/>
    <property type="molecule type" value="Genomic_DNA"/>
</dbReference>
<organism evidence="2 3">
    <name type="scientific">Drosophila willistoni</name>
    <name type="common">Fruit fly</name>
    <dbReference type="NCBI Taxonomy" id="7260"/>
    <lineage>
        <taxon>Eukaryota</taxon>
        <taxon>Metazoa</taxon>
        <taxon>Ecdysozoa</taxon>
        <taxon>Arthropoda</taxon>
        <taxon>Hexapoda</taxon>
        <taxon>Insecta</taxon>
        <taxon>Pterygota</taxon>
        <taxon>Neoptera</taxon>
        <taxon>Endopterygota</taxon>
        <taxon>Diptera</taxon>
        <taxon>Brachycera</taxon>
        <taxon>Muscomorpha</taxon>
        <taxon>Ephydroidea</taxon>
        <taxon>Drosophilidae</taxon>
        <taxon>Drosophila</taxon>
        <taxon>Sophophora</taxon>
    </lineage>
</organism>
<name>A0A0Q9WPV9_DROWI</name>
<keyword evidence="3" id="KW-1185">Reference proteome</keyword>